<dbReference type="PANTHER" id="PTHR38116">
    <property type="entry name" value="CHROMOSOME 7, WHOLE GENOME SHOTGUN SEQUENCE"/>
    <property type="match status" value="1"/>
</dbReference>
<evidence type="ECO:0000256" key="1">
    <source>
        <dbReference type="SAM" id="MobiDB-lite"/>
    </source>
</evidence>
<name>A0ABR4ILG4_9EURO</name>
<evidence type="ECO:0008006" key="4">
    <source>
        <dbReference type="Google" id="ProtNLM"/>
    </source>
</evidence>
<accession>A0ABR4ILG4</accession>
<dbReference type="InterPro" id="IPR021833">
    <property type="entry name" value="DUF3425"/>
</dbReference>
<sequence length="287" mass="32709">MPPKSDAQRHPRGSRGALGISERRRQQNRINQRTYRERKRLQAQLATNGDDANSKNPAVEDSDDPLEAVPPEVLQVIVEVLSQRSKAKARMFTRFSRAAYRSYVNGDPATDHMLTLAKVNVFRAFMHNLTSLGWNSRHMKRSGLSPFASLSSPPPSPAPNPVASQDTQDYSSIPSSLRPTKAQLEIPHHPWLDLFPLARMRDNLIQAARDTWEPHQLCADIMGFWGESDFVGIGLLVWGDPWDVGSWEITEEFLKKWPWVVRGCGELLDATNRWRSKRGDRLIFRYV</sequence>
<feature type="compositionally biased region" description="Polar residues" evidence="1">
    <location>
        <begin position="165"/>
        <end position="175"/>
    </location>
</feature>
<keyword evidence="3" id="KW-1185">Reference proteome</keyword>
<evidence type="ECO:0000313" key="3">
    <source>
        <dbReference type="Proteomes" id="UP001610446"/>
    </source>
</evidence>
<proteinExistence type="predicted"/>
<feature type="compositionally biased region" description="Polar residues" evidence="1">
    <location>
        <begin position="44"/>
        <end position="56"/>
    </location>
</feature>
<feature type="region of interest" description="Disordered" evidence="1">
    <location>
        <begin position="1"/>
        <end position="67"/>
    </location>
</feature>
<evidence type="ECO:0000313" key="2">
    <source>
        <dbReference type="EMBL" id="KAL2828608.1"/>
    </source>
</evidence>
<dbReference type="Pfam" id="PF11905">
    <property type="entry name" value="DUF3425"/>
    <property type="match status" value="1"/>
</dbReference>
<dbReference type="EMBL" id="JBFXLU010000356">
    <property type="protein sequence ID" value="KAL2828608.1"/>
    <property type="molecule type" value="Genomic_DNA"/>
</dbReference>
<dbReference type="CDD" id="cd14688">
    <property type="entry name" value="bZIP_YAP"/>
    <property type="match status" value="1"/>
</dbReference>
<organism evidence="2 3">
    <name type="scientific">Aspergillus pseudoustus</name>
    <dbReference type="NCBI Taxonomy" id="1810923"/>
    <lineage>
        <taxon>Eukaryota</taxon>
        <taxon>Fungi</taxon>
        <taxon>Dikarya</taxon>
        <taxon>Ascomycota</taxon>
        <taxon>Pezizomycotina</taxon>
        <taxon>Eurotiomycetes</taxon>
        <taxon>Eurotiomycetidae</taxon>
        <taxon>Eurotiales</taxon>
        <taxon>Aspergillaceae</taxon>
        <taxon>Aspergillus</taxon>
        <taxon>Aspergillus subgen. Nidulantes</taxon>
    </lineage>
</organism>
<feature type="region of interest" description="Disordered" evidence="1">
    <location>
        <begin position="145"/>
        <end position="175"/>
    </location>
</feature>
<protein>
    <recommendedName>
        <fullName evidence="4">BZIP domain-containing protein</fullName>
    </recommendedName>
</protein>
<dbReference type="Proteomes" id="UP001610446">
    <property type="component" value="Unassembled WGS sequence"/>
</dbReference>
<gene>
    <name evidence="2" type="ORF">BJY01DRAFT_240860</name>
</gene>
<reference evidence="2 3" key="1">
    <citation type="submission" date="2024-07" db="EMBL/GenBank/DDBJ databases">
        <title>Section-level genome sequencing and comparative genomics of Aspergillus sections Usti and Cavernicolus.</title>
        <authorList>
            <consortium name="Lawrence Berkeley National Laboratory"/>
            <person name="Nybo J.L."/>
            <person name="Vesth T.C."/>
            <person name="Theobald S."/>
            <person name="Frisvad J.C."/>
            <person name="Larsen T.O."/>
            <person name="Kjaerboelling I."/>
            <person name="Rothschild-Mancinelli K."/>
            <person name="Lyhne E.K."/>
            <person name="Kogle M.E."/>
            <person name="Barry K."/>
            <person name="Clum A."/>
            <person name="Na H."/>
            <person name="Ledsgaard L."/>
            <person name="Lin J."/>
            <person name="Lipzen A."/>
            <person name="Kuo A."/>
            <person name="Riley R."/>
            <person name="Mondo S."/>
            <person name="Labutti K."/>
            <person name="Haridas S."/>
            <person name="Pangalinan J."/>
            <person name="Salamov A.A."/>
            <person name="Simmons B.A."/>
            <person name="Magnuson J.K."/>
            <person name="Chen J."/>
            <person name="Drula E."/>
            <person name="Henrissat B."/>
            <person name="Wiebenga A."/>
            <person name="Lubbers R.J."/>
            <person name="Gomes A.C."/>
            <person name="Makela M.R."/>
            <person name="Stajich J."/>
            <person name="Grigoriev I.V."/>
            <person name="Mortensen U.H."/>
            <person name="De Vries R.P."/>
            <person name="Baker S.E."/>
            <person name="Andersen M.R."/>
        </authorList>
    </citation>
    <scope>NUCLEOTIDE SEQUENCE [LARGE SCALE GENOMIC DNA]</scope>
    <source>
        <strain evidence="2 3">CBS 123904</strain>
    </source>
</reference>
<dbReference type="PANTHER" id="PTHR38116:SF8">
    <property type="entry name" value="BZIP DOMAIN-CONTAINING PROTEIN"/>
    <property type="match status" value="1"/>
</dbReference>
<comment type="caution">
    <text evidence="2">The sequence shown here is derived from an EMBL/GenBank/DDBJ whole genome shotgun (WGS) entry which is preliminary data.</text>
</comment>